<evidence type="ECO:0000313" key="9">
    <source>
        <dbReference type="Proteomes" id="UP000215188"/>
    </source>
</evidence>
<comment type="subcellular location">
    <subcellularLocation>
        <location evidence="1">Cell membrane</location>
        <topology evidence="1">Multi-pass membrane protein</topology>
    </subcellularLocation>
</comment>
<keyword evidence="5 7" id="KW-1133">Transmembrane helix</keyword>
<evidence type="ECO:0000256" key="1">
    <source>
        <dbReference type="ARBA" id="ARBA00004651"/>
    </source>
</evidence>
<reference evidence="8 9" key="1">
    <citation type="submission" date="2017-06" db="EMBL/GenBank/DDBJ databases">
        <title>Reclassification of a Polynucleobacter cosmopolitanus strain isolated from tropical Lake Victoria as Polynucleobacter victoriensis comb. nov.</title>
        <authorList>
            <person name="Hahn M.W."/>
        </authorList>
    </citation>
    <scope>NUCLEOTIDE SEQUENCE [LARGE SCALE GENOMIC DNA]</scope>
    <source>
        <strain evidence="8 9">MWH-MoIso2</strain>
    </source>
</reference>
<feature type="transmembrane region" description="Helical" evidence="7">
    <location>
        <begin position="75"/>
        <end position="103"/>
    </location>
</feature>
<dbReference type="Proteomes" id="UP000215188">
    <property type="component" value="Unassembled WGS sequence"/>
</dbReference>
<proteinExistence type="inferred from homology"/>
<evidence type="ECO:0000256" key="7">
    <source>
        <dbReference type="SAM" id="Phobius"/>
    </source>
</evidence>
<organism evidence="8 9">
    <name type="scientific">Polynucleobacter cosmopolitanus</name>
    <dbReference type="NCBI Taxonomy" id="351345"/>
    <lineage>
        <taxon>Bacteria</taxon>
        <taxon>Pseudomonadati</taxon>
        <taxon>Pseudomonadota</taxon>
        <taxon>Betaproteobacteria</taxon>
        <taxon>Burkholderiales</taxon>
        <taxon>Burkholderiaceae</taxon>
        <taxon>Polynucleobacter</taxon>
    </lineage>
</organism>
<evidence type="ECO:0000256" key="3">
    <source>
        <dbReference type="ARBA" id="ARBA00022475"/>
    </source>
</evidence>
<feature type="transmembrane region" description="Helical" evidence="7">
    <location>
        <begin position="140"/>
        <end position="157"/>
    </location>
</feature>
<evidence type="ECO:0000313" key="8">
    <source>
        <dbReference type="EMBL" id="OXL14936.1"/>
    </source>
</evidence>
<comment type="caution">
    <text evidence="8">The sequence shown here is derived from an EMBL/GenBank/DDBJ whole genome shotgun (WGS) entry which is preliminary data.</text>
</comment>
<dbReference type="OrthoDB" id="8596378at2"/>
<accession>A0A229FSC7</accession>
<name>A0A229FSC7_9BURK</name>
<evidence type="ECO:0000256" key="6">
    <source>
        <dbReference type="ARBA" id="ARBA00023136"/>
    </source>
</evidence>
<keyword evidence="3" id="KW-1003">Cell membrane</keyword>
<dbReference type="GO" id="GO:0005886">
    <property type="term" value="C:plasma membrane"/>
    <property type="evidence" value="ECO:0007669"/>
    <property type="project" value="UniProtKB-SubCell"/>
</dbReference>
<dbReference type="RefSeq" id="WP_089515910.1">
    <property type="nucleotide sequence ID" value="NZ_NJGG01000002.1"/>
</dbReference>
<keyword evidence="6 7" id="KW-0472">Membrane</keyword>
<keyword evidence="4 7" id="KW-0812">Transmembrane</keyword>
<feature type="transmembrane region" description="Helical" evidence="7">
    <location>
        <begin position="12"/>
        <end position="30"/>
    </location>
</feature>
<evidence type="ECO:0000256" key="2">
    <source>
        <dbReference type="ARBA" id="ARBA00005262"/>
    </source>
</evidence>
<evidence type="ECO:0000256" key="5">
    <source>
        <dbReference type="ARBA" id="ARBA00022989"/>
    </source>
</evidence>
<protein>
    <submittedName>
        <fullName evidence="8">Chromate transporter</fullName>
    </submittedName>
</protein>
<dbReference type="AlphaFoldDB" id="A0A229FSC7"/>
<comment type="similarity">
    <text evidence="2">Belongs to the chromate ion transporter (CHR) (TC 2.A.51) family.</text>
</comment>
<dbReference type="InterPro" id="IPR052518">
    <property type="entry name" value="CHR_Transporter"/>
</dbReference>
<dbReference type="GO" id="GO:0015109">
    <property type="term" value="F:chromate transmembrane transporter activity"/>
    <property type="evidence" value="ECO:0007669"/>
    <property type="project" value="InterPro"/>
</dbReference>
<keyword evidence="9" id="KW-1185">Reference proteome</keyword>
<gene>
    <name evidence="8" type="ORF">AOC33_06350</name>
</gene>
<dbReference type="EMBL" id="NJGG01000002">
    <property type="protein sequence ID" value="OXL14936.1"/>
    <property type="molecule type" value="Genomic_DNA"/>
</dbReference>
<dbReference type="PANTHER" id="PTHR43663">
    <property type="entry name" value="CHROMATE TRANSPORT PROTEIN-RELATED"/>
    <property type="match status" value="1"/>
</dbReference>
<evidence type="ECO:0000256" key="4">
    <source>
        <dbReference type="ARBA" id="ARBA00022692"/>
    </source>
</evidence>
<dbReference type="InterPro" id="IPR003370">
    <property type="entry name" value="Chromate_transpt"/>
</dbReference>
<dbReference type="Pfam" id="PF02417">
    <property type="entry name" value="Chromate_transp"/>
    <property type="match status" value="1"/>
</dbReference>
<sequence length="184" mass="19865">MSQLPQSKSEIFWVFTWLALQGFGGVLPVAERELVDKKRWYTREEFLEEWAVAQVLPGPNVVNLAIIFGSRHFGLLGALAAIAGMLVFPMLALIVIAITYLHWGANPAVAGAIKGMGAVAAGLIAGTSLKLASALKKHPLGYLPAIGIALLCFILVALIRIPLVHVLLSLGILSIYLTYRRVKP</sequence>
<dbReference type="PANTHER" id="PTHR43663:SF1">
    <property type="entry name" value="CHROMATE TRANSPORTER"/>
    <property type="match status" value="1"/>
</dbReference>
<feature type="transmembrane region" description="Helical" evidence="7">
    <location>
        <begin position="109"/>
        <end position="128"/>
    </location>
</feature>